<sequence>MPSFVQLSQLKEILTPTCKILTDPNDLNFAEYLKRWTDIDLKTPGAIVLPTSEIDCQNIVTWASKYSIPFVTKSGGHSAWSTIGSDGIIIDLSLYKAIEVYAESGTAIIKGSILSKEVAVTLADAGFFTALGNGNTVGAIPYFLGGGCSITSSITGFGSDQIISARVITADGKLLNVTDDTYPDLLYAIRGAGQHFGLVTQLVIKIHPLKNLGNDDGVIWVGSFVFPLDRASEVTSVMKNLMNNDRYATAGLMMIMAPPPARNPCLVIAARYTGNPDDAALAYKNIYDLEPLIANGAPVPIQHASDRGEALAAKGGFKQFGIVGLDQFDEEAFLQTIAVWTEMIFQCPDAINTAFNFQWDSRPVKRPDIESAMCLHDIRYWQNNFIWHTESKNRSKVDEFNDRSIAIMRGNDDSNFVDFQNGTRIGPIERRFRGNERITRLKALKREWDPRGVFTSELLN</sequence>
<organism evidence="6 7">
    <name type="scientific">Botryotinia fuckeliana (strain B05.10)</name>
    <name type="common">Noble rot fungus</name>
    <name type="synonym">Botrytis cinerea</name>
    <dbReference type="NCBI Taxonomy" id="332648"/>
    <lineage>
        <taxon>Eukaryota</taxon>
        <taxon>Fungi</taxon>
        <taxon>Dikarya</taxon>
        <taxon>Ascomycota</taxon>
        <taxon>Pezizomycotina</taxon>
        <taxon>Leotiomycetes</taxon>
        <taxon>Helotiales</taxon>
        <taxon>Sclerotiniaceae</taxon>
        <taxon>Botrytis</taxon>
    </lineage>
</organism>
<evidence type="ECO:0000256" key="4">
    <source>
        <dbReference type="ARBA" id="ARBA00023002"/>
    </source>
</evidence>
<protein>
    <recommendedName>
        <fullName evidence="5">FAD-binding PCMH-type domain-containing protein</fullName>
    </recommendedName>
</protein>
<keyword evidence="7" id="KW-1185">Reference proteome</keyword>
<dbReference type="Pfam" id="PF01565">
    <property type="entry name" value="FAD_binding_4"/>
    <property type="match status" value="1"/>
</dbReference>
<dbReference type="RefSeq" id="XP_001547371.1">
    <property type="nucleotide sequence ID" value="XM_001547321.2"/>
</dbReference>
<dbReference type="InterPro" id="IPR016166">
    <property type="entry name" value="FAD-bd_PCMH"/>
</dbReference>
<evidence type="ECO:0000313" key="6">
    <source>
        <dbReference type="EMBL" id="ATZ51351.1"/>
    </source>
</evidence>
<dbReference type="GeneID" id="5427834"/>
<accession>A0A384JLJ6</accession>
<dbReference type="GO" id="GO:0016491">
    <property type="term" value="F:oxidoreductase activity"/>
    <property type="evidence" value="ECO:0007669"/>
    <property type="project" value="UniProtKB-KW"/>
</dbReference>
<evidence type="ECO:0000256" key="2">
    <source>
        <dbReference type="ARBA" id="ARBA00022630"/>
    </source>
</evidence>
<dbReference type="PROSITE" id="PS51387">
    <property type="entry name" value="FAD_PCMH"/>
    <property type="match status" value="1"/>
</dbReference>
<dbReference type="InterPro" id="IPR050416">
    <property type="entry name" value="FAD-linked_Oxidoreductase"/>
</dbReference>
<keyword evidence="2" id="KW-0285">Flavoprotein</keyword>
<feature type="domain" description="FAD-binding PCMH-type" evidence="5">
    <location>
        <begin position="39"/>
        <end position="209"/>
    </location>
</feature>
<gene>
    <name evidence="6" type="ORF">BCIN_06g07580</name>
</gene>
<dbReference type="OrthoDB" id="415825at2759"/>
<evidence type="ECO:0000256" key="1">
    <source>
        <dbReference type="ARBA" id="ARBA00005466"/>
    </source>
</evidence>
<dbReference type="AlphaFoldDB" id="A0A384JLJ6"/>
<dbReference type="Gene3D" id="3.30.465.10">
    <property type="match status" value="1"/>
</dbReference>
<dbReference type="Proteomes" id="UP000001798">
    <property type="component" value="Chromosome 6"/>
</dbReference>
<dbReference type="SUPFAM" id="SSF56176">
    <property type="entry name" value="FAD-binding/transporter-associated domain-like"/>
    <property type="match status" value="1"/>
</dbReference>
<evidence type="ECO:0000259" key="5">
    <source>
        <dbReference type="PROSITE" id="PS51387"/>
    </source>
</evidence>
<dbReference type="PANTHER" id="PTHR42973">
    <property type="entry name" value="BINDING OXIDOREDUCTASE, PUTATIVE (AFU_ORTHOLOGUE AFUA_1G17690)-RELATED"/>
    <property type="match status" value="1"/>
</dbReference>
<evidence type="ECO:0000256" key="3">
    <source>
        <dbReference type="ARBA" id="ARBA00022827"/>
    </source>
</evidence>
<comment type="similarity">
    <text evidence="1">Belongs to the oxygen-dependent FAD-linked oxidoreductase family.</text>
</comment>
<reference evidence="6 7" key="2">
    <citation type="journal article" date="2012" name="Eukaryot. Cell">
        <title>Genome update of Botrytis cinerea strains B05.10 and T4.</title>
        <authorList>
            <person name="Staats M."/>
            <person name="van Kan J.A."/>
        </authorList>
    </citation>
    <scope>NUCLEOTIDE SEQUENCE [LARGE SCALE GENOMIC DNA]</scope>
    <source>
        <strain evidence="6 7">B05.10</strain>
    </source>
</reference>
<dbReference type="InterPro" id="IPR036318">
    <property type="entry name" value="FAD-bd_PCMH-like_sf"/>
</dbReference>
<proteinExistence type="inferred from homology"/>
<dbReference type="InterPro" id="IPR006094">
    <property type="entry name" value="Oxid_FAD_bind_N"/>
</dbReference>
<dbReference type="GO" id="GO:0071949">
    <property type="term" value="F:FAD binding"/>
    <property type="evidence" value="ECO:0007669"/>
    <property type="project" value="InterPro"/>
</dbReference>
<name>A0A384JLJ6_BOTFB</name>
<dbReference type="KEGG" id="bfu:BCIN_06g07580"/>
<dbReference type="EMBL" id="CP009810">
    <property type="protein sequence ID" value="ATZ51351.1"/>
    <property type="molecule type" value="Genomic_DNA"/>
</dbReference>
<reference evidence="6 7" key="3">
    <citation type="journal article" date="2017" name="Mol. Plant Pathol.">
        <title>A gapless genome sequence of the fungus Botrytis cinerea.</title>
        <authorList>
            <person name="Van Kan J.A."/>
            <person name="Stassen J.H."/>
            <person name="Mosbach A."/>
            <person name="Van Der Lee T.A."/>
            <person name="Faino L."/>
            <person name="Farmer A.D."/>
            <person name="Papasotiriou D.G."/>
            <person name="Zhou S."/>
            <person name="Seidl M.F."/>
            <person name="Cottam E."/>
            <person name="Edel D."/>
            <person name="Hahn M."/>
            <person name="Schwartz D.C."/>
            <person name="Dietrich R.A."/>
            <person name="Widdison S."/>
            <person name="Scalliet G."/>
        </authorList>
    </citation>
    <scope>NUCLEOTIDE SEQUENCE [LARGE SCALE GENOMIC DNA]</scope>
    <source>
        <strain evidence="6 7">B05.10</strain>
    </source>
</reference>
<dbReference type="OMA" id="VMPLAWY"/>
<dbReference type="Gene3D" id="3.40.462.20">
    <property type="match status" value="1"/>
</dbReference>
<keyword evidence="4" id="KW-0560">Oxidoreductase</keyword>
<dbReference type="InterPro" id="IPR016169">
    <property type="entry name" value="FAD-bd_PCMH_sub2"/>
</dbReference>
<evidence type="ECO:0000313" key="7">
    <source>
        <dbReference type="Proteomes" id="UP000001798"/>
    </source>
</evidence>
<dbReference type="PANTHER" id="PTHR42973:SF7">
    <property type="entry name" value="FAD-BINDING PCMH-TYPE DOMAIN-CONTAINING PROTEIN"/>
    <property type="match status" value="1"/>
</dbReference>
<keyword evidence="3" id="KW-0274">FAD</keyword>
<dbReference type="VEuPathDB" id="FungiDB:Bcin06g07580"/>
<reference evidence="6 7" key="1">
    <citation type="journal article" date="2011" name="PLoS Genet.">
        <title>Genomic analysis of the necrotrophic fungal pathogens Sclerotinia sclerotiorum and Botrytis cinerea.</title>
        <authorList>
            <person name="Amselem J."/>
            <person name="Cuomo C.A."/>
            <person name="van Kan J.A."/>
            <person name="Viaud M."/>
            <person name="Benito E.P."/>
            <person name="Couloux A."/>
            <person name="Coutinho P.M."/>
            <person name="de Vries R.P."/>
            <person name="Dyer P.S."/>
            <person name="Fillinger S."/>
            <person name="Fournier E."/>
            <person name="Gout L."/>
            <person name="Hahn M."/>
            <person name="Kohn L."/>
            <person name="Lapalu N."/>
            <person name="Plummer K.M."/>
            <person name="Pradier J.M."/>
            <person name="Quevillon E."/>
            <person name="Sharon A."/>
            <person name="Simon A."/>
            <person name="ten Have A."/>
            <person name="Tudzynski B."/>
            <person name="Tudzynski P."/>
            <person name="Wincker P."/>
            <person name="Andrew M."/>
            <person name="Anthouard V."/>
            <person name="Beever R.E."/>
            <person name="Beffa R."/>
            <person name="Benoit I."/>
            <person name="Bouzid O."/>
            <person name="Brault B."/>
            <person name="Chen Z."/>
            <person name="Choquer M."/>
            <person name="Collemare J."/>
            <person name="Cotton P."/>
            <person name="Danchin E.G."/>
            <person name="Da Silva C."/>
            <person name="Gautier A."/>
            <person name="Giraud C."/>
            <person name="Giraud T."/>
            <person name="Gonzalez C."/>
            <person name="Grossetete S."/>
            <person name="Guldener U."/>
            <person name="Henrissat B."/>
            <person name="Howlett B.J."/>
            <person name="Kodira C."/>
            <person name="Kretschmer M."/>
            <person name="Lappartient A."/>
            <person name="Leroch M."/>
            <person name="Levis C."/>
            <person name="Mauceli E."/>
            <person name="Neuveglise C."/>
            <person name="Oeser B."/>
            <person name="Pearson M."/>
            <person name="Poulain J."/>
            <person name="Poussereau N."/>
            <person name="Quesneville H."/>
            <person name="Rascle C."/>
            <person name="Schumacher J."/>
            <person name="Segurens B."/>
            <person name="Sexton A."/>
            <person name="Silva E."/>
            <person name="Sirven C."/>
            <person name="Soanes D.M."/>
            <person name="Talbot N.J."/>
            <person name="Templeton M."/>
            <person name="Yandava C."/>
            <person name="Yarden O."/>
            <person name="Zeng Q."/>
            <person name="Rollins J.A."/>
            <person name="Lebrun M.H."/>
            <person name="Dickman M."/>
        </authorList>
    </citation>
    <scope>NUCLEOTIDE SEQUENCE [LARGE SCALE GENOMIC DNA]</scope>
    <source>
        <strain evidence="6 7">B05.10</strain>
    </source>
</reference>